<sequence>MTGYARLCDADGGCAYGLPPELLALLRSGQAAWRYLSLPRAVAQVASAAAVTEAADWWRLTAAVVDRAVPCSTGDADRSALASLGESLAVAWGLLPDCGVLSLQAEPPPALAAALDGGLLRCLELLLRRAGRDPQGPESTLLQGLGRRVPGKCQGFGSYLVPLLAYGEPRQAAALLATMRKVLRTADSRALGTDETGAVEHSSHDGLFLVFTGGPACFLTAVRAQEEEAAAADAAPGDEPPSPASQQLLRLLSCAACEWLPELSQSLSQPLRSSGMASPGLLTALLIWLPPLAGRCVVQPCAAANRNPTDDDAGGGASGGGGEAADDGGWRALLMEEVGAVALLDASLRMVPRVAELHQESRLPLLRSLVAACCTVAAVARGVPRTAAEGAAGRPKQQEAGDAAAAMGQSVPWRSGRLREAAAGLRSYADQDMAAHAEGLGAYLELGGDCAFEALRQASPPPGPLASALPPPTEARRLMPGRCANPRCANLESDSEADLTLKACAGCGTVGYCCRPCQTAHWRGGHKDECARRRDGGGR</sequence>
<keyword evidence="8 17" id="KW-0863">Zinc-finger</keyword>
<keyword evidence="21" id="KW-1185">Reference proteome</keyword>
<keyword evidence="9" id="KW-0418">Kinase</keyword>
<feature type="compositionally biased region" description="Gly residues" evidence="18">
    <location>
        <begin position="314"/>
        <end position="323"/>
    </location>
</feature>
<feature type="region of interest" description="Disordered" evidence="18">
    <location>
        <begin position="386"/>
        <end position="411"/>
    </location>
</feature>
<keyword evidence="12" id="KW-1133">Transmembrane helix</keyword>
<comment type="pathway">
    <text evidence="14">Cofactor biosynthesis; tocopherol biosynthesis.</text>
</comment>
<dbReference type="GO" id="GO:0008270">
    <property type="term" value="F:zinc ion binding"/>
    <property type="evidence" value="ECO:0007669"/>
    <property type="project" value="UniProtKB-KW"/>
</dbReference>
<comment type="similarity">
    <text evidence="2">Belongs to the polyprenol kinase family.</text>
</comment>
<dbReference type="Gene3D" id="6.10.140.2220">
    <property type="match status" value="1"/>
</dbReference>
<comment type="catalytic activity">
    <reaction evidence="16">
        <text>phytol + CTP = phytyl phosphate + CDP + H(+)</text>
        <dbReference type="Rhea" id="RHEA:38055"/>
        <dbReference type="ChEBI" id="CHEBI:15378"/>
        <dbReference type="ChEBI" id="CHEBI:17327"/>
        <dbReference type="ChEBI" id="CHEBI:37563"/>
        <dbReference type="ChEBI" id="CHEBI:58069"/>
        <dbReference type="ChEBI" id="CHEBI:75483"/>
        <dbReference type="EC" id="2.7.1.182"/>
    </reaction>
</comment>
<protein>
    <recommendedName>
        <fullName evidence="15">phytol kinase</fullName>
        <ecNumber evidence="15">2.7.1.182</ecNumber>
    </recommendedName>
</protein>
<evidence type="ECO:0000313" key="21">
    <source>
        <dbReference type="Proteomes" id="UP000075714"/>
    </source>
</evidence>
<keyword evidence="11" id="KW-0809">Transit peptide</keyword>
<evidence type="ECO:0000259" key="19">
    <source>
        <dbReference type="PROSITE" id="PS50865"/>
    </source>
</evidence>
<evidence type="ECO:0000256" key="5">
    <source>
        <dbReference type="ARBA" id="ARBA00022679"/>
    </source>
</evidence>
<evidence type="ECO:0000256" key="1">
    <source>
        <dbReference type="ARBA" id="ARBA00004508"/>
    </source>
</evidence>
<name>A0A150G9C6_GONPE</name>
<comment type="subcellular location">
    <subcellularLocation>
        <location evidence="1">Plastid</location>
        <location evidence="1">Chloroplast membrane</location>
        <topology evidence="1">Multi-pass membrane protein</topology>
    </subcellularLocation>
</comment>
<reference evidence="21" key="1">
    <citation type="journal article" date="2016" name="Nat. Commun.">
        <title>The Gonium pectorale genome demonstrates co-option of cell cycle regulation during the evolution of multicellularity.</title>
        <authorList>
            <person name="Hanschen E.R."/>
            <person name="Marriage T.N."/>
            <person name="Ferris P.J."/>
            <person name="Hamaji T."/>
            <person name="Toyoda A."/>
            <person name="Fujiyama A."/>
            <person name="Neme R."/>
            <person name="Noguchi H."/>
            <person name="Minakuchi Y."/>
            <person name="Suzuki M."/>
            <person name="Kawai-Toyooka H."/>
            <person name="Smith D.R."/>
            <person name="Sparks H."/>
            <person name="Anderson J."/>
            <person name="Bakaric R."/>
            <person name="Luria V."/>
            <person name="Karger A."/>
            <person name="Kirschner M.W."/>
            <person name="Durand P.M."/>
            <person name="Michod R.E."/>
            <person name="Nozaki H."/>
            <person name="Olson B.J."/>
        </authorList>
    </citation>
    <scope>NUCLEOTIDE SEQUENCE [LARGE SCALE GENOMIC DNA]</scope>
    <source>
        <strain evidence="21">NIES-2863</strain>
    </source>
</reference>
<evidence type="ECO:0000256" key="11">
    <source>
        <dbReference type="ARBA" id="ARBA00022946"/>
    </source>
</evidence>
<evidence type="ECO:0000256" key="7">
    <source>
        <dbReference type="ARBA" id="ARBA00022723"/>
    </source>
</evidence>
<evidence type="ECO:0000256" key="9">
    <source>
        <dbReference type="ARBA" id="ARBA00022777"/>
    </source>
</evidence>
<evidence type="ECO:0000256" key="17">
    <source>
        <dbReference type="PROSITE-ProRule" id="PRU00134"/>
    </source>
</evidence>
<dbReference type="EMBL" id="LSYV01000044">
    <property type="protein sequence ID" value="KXZ46456.1"/>
    <property type="molecule type" value="Genomic_DNA"/>
</dbReference>
<dbReference type="GO" id="GO:0016020">
    <property type="term" value="C:membrane"/>
    <property type="evidence" value="ECO:0007669"/>
    <property type="project" value="UniProtKB-SubCell"/>
</dbReference>
<dbReference type="Proteomes" id="UP000075714">
    <property type="component" value="Unassembled WGS sequence"/>
</dbReference>
<dbReference type="InterPro" id="IPR039606">
    <property type="entry name" value="Phytol/farnesol_kinase"/>
</dbReference>
<organism evidence="20 21">
    <name type="scientific">Gonium pectorale</name>
    <name type="common">Green alga</name>
    <dbReference type="NCBI Taxonomy" id="33097"/>
    <lineage>
        <taxon>Eukaryota</taxon>
        <taxon>Viridiplantae</taxon>
        <taxon>Chlorophyta</taxon>
        <taxon>core chlorophytes</taxon>
        <taxon>Chlorophyceae</taxon>
        <taxon>CS clade</taxon>
        <taxon>Chlamydomonadales</taxon>
        <taxon>Volvocaceae</taxon>
        <taxon>Gonium</taxon>
    </lineage>
</organism>
<evidence type="ECO:0000256" key="16">
    <source>
        <dbReference type="ARBA" id="ARBA00048889"/>
    </source>
</evidence>
<feature type="region of interest" description="Disordered" evidence="18">
    <location>
        <begin position="305"/>
        <end position="324"/>
    </location>
</feature>
<gene>
    <name evidence="20" type="ORF">GPECTOR_43g892</name>
</gene>
<evidence type="ECO:0000256" key="6">
    <source>
        <dbReference type="ARBA" id="ARBA00022692"/>
    </source>
</evidence>
<comment type="caution">
    <text evidence="20">The sequence shown here is derived from an EMBL/GenBank/DDBJ whole genome shotgun (WGS) entry which is preliminary data.</text>
</comment>
<dbReference type="GO" id="GO:0010276">
    <property type="term" value="F:phytol kinase activity"/>
    <property type="evidence" value="ECO:0007669"/>
    <property type="project" value="UniProtKB-EC"/>
</dbReference>
<evidence type="ECO:0000256" key="3">
    <source>
        <dbReference type="ARBA" id="ARBA00022528"/>
    </source>
</evidence>
<proteinExistence type="inferred from homology"/>
<evidence type="ECO:0000256" key="18">
    <source>
        <dbReference type="SAM" id="MobiDB-lite"/>
    </source>
</evidence>
<keyword evidence="7" id="KW-0479">Metal-binding</keyword>
<feature type="domain" description="MYND-type" evidence="19">
    <location>
        <begin position="485"/>
        <end position="530"/>
    </location>
</feature>
<dbReference type="EC" id="2.7.1.182" evidence="15"/>
<keyword evidence="13" id="KW-0472">Membrane</keyword>
<evidence type="ECO:0000256" key="10">
    <source>
        <dbReference type="ARBA" id="ARBA00022833"/>
    </source>
</evidence>
<evidence type="ECO:0000256" key="12">
    <source>
        <dbReference type="ARBA" id="ARBA00022989"/>
    </source>
</evidence>
<keyword evidence="3" id="KW-0150">Chloroplast</keyword>
<evidence type="ECO:0000256" key="2">
    <source>
        <dbReference type="ARBA" id="ARBA00010794"/>
    </source>
</evidence>
<dbReference type="PANTHER" id="PTHR32523:SF8">
    <property type="entry name" value="DOLICHOL KINASE"/>
    <property type="match status" value="1"/>
</dbReference>
<evidence type="ECO:0000256" key="8">
    <source>
        <dbReference type="ARBA" id="ARBA00022771"/>
    </source>
</evidence>
<evidence type="ECO:0000256" key="13">
    <source>
        <dbReference type="ARBA" id="ARBA00023136"/>
    </source>
</evidence>
<dbReference type="AlphaFoldDB" id="A0A150G9C6"/>
<keyword evidence="5" id="KW-0808">Transferase</keyword>
<keyword evidence="10" id="KW-0862">Zinc</keyword>
<evidence type="ECO:0000256" key="4">
    <source>
        <dbReference type="ARBA" id="ARBA00022640"/>
    </source>
</evidence>
<dbReference type="Pfam" id="PF01753">
    <property type="entry name" value="zf-MYND"/>
    <property type="match status" value="1"/>
</dbReference>
<keyword evidence="4" id="KW-0934">Plastid</keyword>
<dbReference type="OrthoDB" id="552473at2759"/>
<accession>A0A150G9C6</accession>
<dbReference type="PANTHER" id="PTHR32523">
    <property type="entry name" value="PHYTOL KINASE 1, CHLOROPLASTIC"/>
    <property type="match status" value="1"/>
</dbReference>
<evidence type="ECO:0000256" key="14">
    <source>
        <dbReference type="ARBA" id="ARBA00024015"/>
    </source>
</evidence>
<evidence type="ECO:0000256" key="15">
    <source>
        <dbReference type="ARBA" id="ARBA00039024"/>
    </source>
</evidence>
<dbReference type="PROSITE" id="PS50865">
    <property type="entry name" value="ZF_MYND_2"/>
    <property type="match status" value="1"/>
</dbReference>
<keyword evidence="6" id="KW-0812">Transmembrane</keyword>
<dbReference type="InterPro" id="IPR002893">
    <property type="entry name" value="Znf_MYND"/>
</dbReference>
<evidence type="ECO:0000313" key="20">
    <source>
        <dbReference type="EMBL" id="KXZ46456.1"/>
    </source>
</evidence>
<dbReference type="SUPFAM" id="SSF144232">
    <property type="entry name" value="HIT/MYND zinc finger-like"/>
    <property type="match status" value="1"/>
</dbReference>
<dbReference type="GO" id="GO:0009507">
    <property type="term" value="C:chloroplast"/>
    <property type="evidence" value="ECO:0007669"/>
    <property type="project" value="UniProtKB-SubCell"/>
</dbReference>